<comment type="similarity">
    <text evidence="1">Belongs to the carbon-nitrogen hydrolase superfamily. Nitrilase family.</text>
</comment>
<dbReference type="AlphaFoldDB" id="A0A382QSL3"/>
<dbReference type="CDD" id="cd07564">
    <property type="entry name" value="nitrilases_CHs"/>
    <property type="match status" value="1"/>
</dbReference>
<reference evidence="3" key="1">
    <citation type="submission" date="2018-05" db="EMBL/GenBank/DDBJ databases">
        <authorList>
            <person name="Lanie J.A."/>
            <person name="Ng W.-L."/>
            <person name="Kazmierczak K.M."/>
            <person name="Andrzejewski T.M."/>
            <person name="Davidsen T.M."/>
            <person name="Wayne K.J."/>
            <person name="Tettelin H."/>
            <person name="Glass J.I."/>
            <person name="Rusch D."/>
            <person name="Podicherti R."/>
            <person name="Tsui H.-C.T."/>
            <person name="Winkler M.E."/>
        </authorList>
    </citation>
    <scope>NUCLEOTIDE SEQUENCE</scope>
</reference>
<dbReference type="Gene3D" id="3.60.110.10">
    <property type="entry name" value="Carbon-nitrogen hydrolase"/>
    <property type="match status" value="1"/>
</dbReference>
<sequence length="315" mass="35218">MKTYPKSKICIAHSAPVYLDVNKTVDKITSIIDEASRNGAQLVAFAEVFIPAFPIWCAIRPPTENHEFFKLLAENSIYIDGPEISTISEFAKKRKIMVSLGFNELSRNSVGCIWNSNIIIGKDGKILSHHRKITPTFYEKLVWAPGDGSGLKVRETDIGKIGMLICGENTNPLARYSLLAQGEQVHISTYPPVWPTHYPLTDTNYDLKSAIQIRAKGHSFEGKLFNLVCSAFLDKKTVDIVSAQNTELASYLNEVPNGISMVTNPNGETISDILQNEEGLLYCEIDISECVEPKQYHDVVGGYQRFDIFELRVNN</sequence>
<dbReference type="SUPFAM" id="SSF56317">
    <property type="entry name" value="Carbon-nitrogen hydrolase"/>
    <property type="match status" value="1"/>
</dbReference>
<feature type="non-terminal residue" evidence="3">
    <location>
        <position position="315"/>
    </location>
</feature>
<feature type="domain" description="CN hydrolase" evidence="2">
    <location>
        <begin position="7"/>
        <end position="287"/>
    </location>
</feature>
<dbReference type="EMBL" id="UINC01116593">
    <property type="protein sequence ID" value="SVC88446.1"/>
    <property type="molecule type" value="Genomic_DNA"/>
</dbReference>
<evidence type="ECO:0000259" key="2">
    <source>
        <dbReference type="PROSITE" id="PS50263"/>
    </source>
</evidence>
<dbReference type="InterPro" id="IPR003010">
    <property type="entry name" value="C-N_Hydrolase"/>
</dbReference>
<dbReference type="InterPro" id="IPR044149">
    <property type="entry name" value="Nitrilases_CHs"/>
</dbReference>
<dbReference type="GO" id="GO:0003824">
    <property type="term" value="F:catalytic activity"/>
    <property type="evidence" value="ECO:0007669"/>
    <property type="project" value="InterPro"/>
</dbReference>
<organism evidence="3">
    <name type="scientific">marine metagenome</name>
    <dbReference type="NCBI Taxonomy" id="408172"/>
    <lineage>
        <taxon>unclassified sequences</taxon>
        <taxon>metagenomes</taxon>
        <taxon>ecological metagenomes</taxon>
    </lineage>
</organism>
<dbReference type="Pfam" id="PF00795">
    <property type="entry name" value="CN_hydrolase"/>
    <property type="match status" value="1"/>
</dbReference>
<dbReference type="PANTHER" id="PTHR46044:SF2">
    <property type="entry name" value="CN HYDROLASE DOMAIN-CONTAINING PROTEIN"/>
    <property type="match status" value="1"/>
</dbReference>
<dbReference type="InterPro" id="IPR036526">
    <property type="entry name" value="C-N_Hydrolase_sf"/>
</dbReference>
<dbReference type="PANTHER" id="PTHR46044">
    <property type="entry name" value="NITRILASE"/>
    <property type="match status" value="1"/>
</dbReference>
<protein>
    <recommendedName>
        <fullName evidence="2">CN hydrolase domain-containing protein</fullName>
    </recommendedName>
</protein>
<dbReference type="PROSITE" id="PS50263">
    <property type="entry name" value="CN_HYDROLASE"/>
    <property type="match status" value="1"/>
</dbReference>
<gene>
    <name evidence="3" type="ORF">METZ01_LOCUS341300</name>
</gene>
<proteinExistence type="inferred from homology"/>
<name>A0A382QSL3_9ZZZZ</name>
<evidence type="ECO:0000256" key="1">
    <source>
        <dbReference type="ARBA" id="ARBA00008129"/>
    </source>
</evidence>
<evidence type="ECO:0000313" key="3">
    <source>
        <dbReference type="EMBL" id="SVC88446.1"/>
    </source>
</evidence>
<accession>A0A382QSL3</accession>